<protein>
    <submittedName>
        <fullName evidence="2">Uncharacterized protein</fullName>
    </submittedName>
</protein>
<organism evidence="2 3">
    <name type="scientific">Mikania micrantha</name>
    <name type="common">bitter vine</name>
    <dbReference type="NCBI Taxonomy" id="192012"/>
    <lineage>
        <taxon>Eukaryota</taxon>
        <taxon>Viridiplantae</taxon>
        <taxon>Streptophyta</taxon>
        <taxon>Embryophyta</taxon>
        <taxon>Tracheophyta</taxon>
        <taxon>Spermatophyta</taxon>
        <taxon>Magnoliopsida</taxon>
        <taxon>eudicotyledons</taxon>
        <taxon>Gunneridae</taxon>
        <taxon>Pentapetalae</taxon>
        <taxon>asterids</taxon>
        <taxon>campanulids</taxon>
        <taxon>Asterales</taxon>
        <taxon>Asteraceae</taxon>
        <taxon>Asteroideae</taxon>
        <taxon>Heliantheae alliance</taxon>
        <taxon>Eupatorieae</taxon>
        <taxon>Mikania</taxon>
    </lineage>
</organism>
<feature type="region of interest" description="Disordered" evidence="1">
    <location>
        <begin position="54"/>
        <end position="73"/>
    </location>
</feature>
<evidence type="ECO:0000256" key="1">
    <source>
        <dbReference type="SAM" id="MobiDB-lite"/>
    </source>
</evidence>
<sequence>MEASEGFRHDVGIGRRDEEVVSSFVRCVTRHVSGRNLLTFSRVHEADFEDFKNRAFDRPNEGGNTRESTGVIT</sequence>
<gene>
    <name evidence="2" type="ORF">E3N88_13691</name>
</gene>
<comment type="caution">
    <text evidence="2">The sequence shown here is derived from an EMBL/GenBank/DDBJ whole genome shotgun (WGS) entry which is preliminary data.</text>
</comment>
<reference evidence="2 3" key="1">
    <citation type="submission" date="2019-05" db="EMBL/GenBank/DDBJ databases">
        <title>Mikania micrantha, genome provides insights into the molecular mechanism of rapid growth.</title>
        <authorList>
            <person name="Liu B."/>
        </authorList>
    </citation>
    <scope>NUCLEOTIDE SEQUENCE [LARGE SCALE GENOMIC DNA]</scope>
    <source>
        <strain evidence="2">NLD-2019</strain>
        <tissue evidence="2">Leaf</tissue>
    </source>
</reference>
<keyword evidence="3" id="KW-1185">Reference proteome</keyword>
<name>A0A5N6P0Z8_9ASTR</name>
<dbReference type="AlphaFoldDB" id="A0A5N6P0Z8"/>
<evidence type="ECO:0000313" key="3">
    <source>
        <dbReference type="Proteomes" id="UP000326396"/>
    </source>
</evidence>
<dbReference type="Proteomes" id="UP000326396">
    <property type="component" value="Linkage Group LG15"/>
</dbReference>
<proteinExistence type="predicted"/>
<dbReference type="EMBL" id="SZYD01000007">
    <property type="protein sequence ID" value="KAD5802331.1"/>
    <property type="molecule type" value="Genomic_DNA"/>
</dbReference>
<accession>A0A5N6P0Z8</accession>
<evidence type="ECO:0000313" key="2">
    <source>
        <dbReference type="EMBL" id="KAD5802331.1"/>
    </source>
</evidence>
<feature type="compositionally biased region" description="Polar residues" evidence="1">
    <location>
        <begin position="62"/>
        <end position="73"/>
    </location>
</feature>